<name>A0A1E8E558_9GAMM</name>
<dbReference type="EMBL" id="MKQS01000001">
    <property type="protein sequence ID" value="OFE44767.1"/>
    <property type="molecule type" value="Genomic_DNA"/>
</dbReference>
<proteinExistence type="predicted"/>
<feature type="compositionally biased region" description="Low complexity" evidence="1">
    <location>
        <begin position="43"/>
        <end position="54"/>
    </location>
</feature>
<keyword evidence="2" id="KW-0472">Membrane</keyword>
<keyword evidence="2" id="KW-0812">Transmembrane</keyword>
<keyword evidence="2" id="KW-1133">Transmembrane helix</keyword>
<dbReference type="Gene3D" id="1.10.287.470">
    <property type="entry name" value="Helix hairpin bin"/>
    <property type="match status" value="1"/>
</dbReference>
<evidence type="ECO:0000313" key="4">
    <source>
        <dbReference type="Proteomes" id="UP000186931"/>
    </source>
</evidence>
<accession>A0A1E8E558</accession>
<dbReference type="Gene3D" id="2.40.50.100">
    <property type="match status" value="1"/>
</dbReference>
<protein>
    <submittedName>
        <fullName evidence="3">RND transporter</fullName>
    </submittedName>
</protein>
<dbReference type="RefSeq" id="WP_019836548.1">
    <property type="nucleotide sequence ID" value="NZ_CP183897.1"/>
</dbReference>
<dbReference type="PANTHER" id="PTHR30438">
    <property type="entry name" value="36 KDA ANTIGEN-RELATED"/>
    <property type="match status" value="1"/>
</dbReference>
<evidence type="ECO:0000313" key="3">
    <source>
        <dbReference type="EMBL" id="OFE44767.1"/>
    </source>
</evidence>
<dbReference type="AlphaFoldDB" id="A0A1E8E558"/>
<feature type="compositionally biased region" description="Polar residues" evidence="1">
    <location>
        <begin position="1"/>
        <end position="27"/>
    </location>
</feature>
<gene>
    <name evidence="3" type="ORF">BJN41_01200</name>
</gene>
<evidence type="ECO:0000256" key="1">
    <source>
        <dbReference type="SAM" id="MobiDB-lite"/>
    </source>
</evidence>
<sequence>MSELSENQSLTANSASEQQTAIHQQMDNEIENDDKLLESESVDTSQTAQDQAQALKPDSTKSRKLKIFATLLLILILSLIGFGLWKSYQPQQIELQGRVEAETIYVSTKVPSRIEELYVQEGQVVKQNQPLVRLWSPEVSAKKQQALASLQSALAFQSTATRGSQQENIDSLYANWQALKAQEALANTTLQRSINLFREGVISRQRRDEIQAAATSASQMTEAAYQQYARAKRGSTPEQKSTADAQVEIAKAAVAEANALEAETQLNAPVDGVVSKTYGKVSELIAMGVPVVSIIQNDIWVSLTVREDQYASIYQLKQLQGYIPALDQYMLFNIKNIDAEGEFATIKTTRQTGGYDIRSFKVHLVPATPNPNLKVGMSVLFKLNKAH</sequence>
<organism evidence="3 4">
    <name type="scientific">Acinetobacter towneri</name>
    <dbReference type="NCBI Taxonomy" id="202956"/>
    <lineage>
        <taxon>Bacteria</taxon>
        <taxon>Pseudomonadati</taxon>
        <taxon>Pseudomonadota</taxon>
        <taxon>Gammaproteobacteria</taxon>
        <taxon>Moraxellales</taxon>
        <taxon>Moraxellaceae</taxon>
        <taxon>Acinetobacter</taxon>
    </lineage>
</organism>
<evidence type="ECO:0000256" key="2">
    <source>
        <dbReference type="SAM" id="Phobius"/>
    </source>
</evidence>
<dbReference type="PANTHER" id="PTHR30438:SF1">
    <property type="entry name" value="36 KDA ANTIGEN"/>
    <property type="match status" value="1"/>
</dbReference>
<dbReference type="STRING" id="202956.BJN41_01200"/>
<feature type="region of interest" description="Disordered" evidence="1">
    <location>
        <begin position="1"/>
        <end position="56"/>
    </location>
</feature>
<reference evidence="3 4" key="1">
    <citation type="submission" date="2016-10" db="EMBL/GenBank/DDBJ databases">
        <title>Genome of airborne Acinetobacter sp. 5-2Ac02 in the hospital environment: Species near to Acinetobacter towneri.</title>
        <authorList>
            <person name="Barbosa B."/>
            <person name="Fernandez-Garcia L."/>
            <person name="Gato E."/>
            <person name="Leao R."/>
            <person name="Albano R."/>
            <person name="Fernandez B."/>
            <person name="Fernandez-Cuenca F."/>
            <person name="Marques E."/>
            <person name="Tomas M."/>
        </authorList>
    </citation>
    <scope>NUCLEOTIDE SEQUENCE [LARGE SCALE GENOMIC DNA]</scope>
    <source>
        <strain evidence="3 4">5-2Ac02</strain>
    </source>
</reference>
<dbReference type="SUPFAM" id="SSF111369">
    <property type="entry name" value="HlyD-like secretion proteins"/>
    <property type="match status" value="2"/>
</dbReference>
<feature type="transmembrane region" description="Helical" evidence="2">
    <location>
        <begin position="65"/>
        <end position="85"/>
    </location>
</feature>
<dbReference type="Gene3D" id="2.40.30.170">
    <property type="match status" value="1"/>
</dbReference>
<comment type="caution">
    <text evidence="3">The sequence shown here is derived from an EMBL/GenBank/DDBJ whole genome shotgun (WGS) entry which is preliminary data.</text>
</comment>
<dbReference type="Proteomes" id="UP000186931">
    <property type="component" value="Unassembled WGS sequence"/>
</dbReference>